<dbReference type="PROSITE" id="PS50088">
    <property type="entry name" value="ANK_REPEAT"/>
    <property type="match status" value="3"/>
</dbReference>
<evidence type="ECO:0000256" key="3">
    <source>
        <dbReference type="ARBA" id="ARBA00023121"/>
    </source>
</evidence>
<dbReference type="Pfam" id="PF12796">
    <property type="entry name" value="Ank_2"/>
    <property type="match status" value="1"/>
</dbReference>
<dbReference type="PANTHER" id="PTHR10972">
    <property type="entry name" value="OXYSTEROL-BINDING PROTEIN-RELATED"/>
    <property type="match status" value="1"/>
</dbReference>
<keyword evidence="3" id="KW-0446">Lipid-binding</keyword>
<dbReference type="Gene3D" id="1.25.40.20">
    <property type="entry name" value="Ankyrin repeat-containing domain"/>
    <property type="match status" value="2"/>
</dbReference>
<feature type="region of interest" description="Disordered" evidence="8">
    <location>
        <begin position="819"/>
        <end position="852"/>
    </location>
</feature>
<feature type="coiled-coil region" evidence="7">
    <location>
        <begin position="925"/>
        <end position="952"/>
    </location>
</feature>
<dbReference type="InterPro" id="IPR036770">
    <property type="entry name" value="Ankyrin_rpt-contain_sf"/>
</dbReference>
<dbReference type="PRINTS" id="PR01415">
    <property type="entry name" value="ANKYRIN"/>
</dbReference>
<dbReference type="SUPFAM" id="SSF48403">
    <property type="entry name" value="Ankyrin repeat"/>
    <property type="match status" value="1"/>
</dbReference>
<dbReference type="Gene3D" id="2.30.29.30">
    <property type="entry name" value="Pleckstrin-homology domain (PH domain)/Phosphotyrosine-binding domain (PTB)"/>
    <property type="match status" value="1"/>
</dbReference>
<dbReference type="InterPro" id="IPR000648">
    <property type="entry name" value="Oxysterol-bd"/>
</dbReference>
<keyword evidence="1 6" id="KW-0813">Transport</keyword>
<comment type="similarity">
    <text evidence="5">Belongs to the OSBP family.</text>
</comment>
<dbReference type="Pfam" id="PF01237">
    <property type="entry name" value="Oxysterol_BP"/>
    <property type="match status" value="1"/>
</dbReference>
<organism evidence="10 11">
    <name type="scientific">Batillaria attramentaria</name>
    <dbReference type="NCBI Taxonomy" id="370345"/>
    <lineage>
        <taxon>Eukaryota</taxon>
        <taxon>Metazoa</taxon>
        <taxon>Spiralia</taxon>
        <taxon>Lophotrochozoa</taxon>
        <taxon>Mollusca</taxon>
        <taxon>Gastropoda</taxon>
        <taxon>Caenogastropoda</taxon>
        <taxon>Sorbeoconcha</taxon>
        <taxon>Cerithioidea</taxon>
        <taxon>Batillariidae</taxon>
        <taxon>Batillaria</taxon>
    </lineage>
</organism>
<dbReference type="PANTHER" id="PTHR10972:SF209">
    <property type="entry name" value="OXYSTEROL-BINDING PROTEIN"/>
    <property type="match status" value="1"/>
</dbReference>
<comment type="caution">
    <text evidence="10">The sequence shown here is derived from an EMBL/GenBank/DDBJ whole genome shotgun (WGS) entry which is preliminary data.</text>
</comment>
<evidence type="ECO:0000256" key="1">
    <source>
        <dbReference type="ARBA" id="ARBA00022448"/>
    </source>
</evidence>
<dbReference type="Pfam" id="PF13857">
    <property type="entry name" value="Ank_5"/>
    <property type="match status" value="1"/>
</dbReference>
<dbReference type="Gene3D" id="3.30.70.3490">
    <property type="match status" value="1"/>
</dbReference>
<dbReference type="GO" id="GO:0006869">
    <property type="term" value="P:lipid transport"/>
    <property type="evidence" value="ECO:0007669"/>
    <property type="project" value="UniProtKB-KW"/>
</dbReference>
<dbReference type="InterPro" id="IPR018494">
    <property type="entry name" value="Oxysterol-bd_CS"/>
</dbReference>
<feature type="repeat" description="ANK" evidence="4">
    <location>
        <begin position="194"/>
        <end position="226"/>
    </location>
</feature>
<dbReference type="PROSITE" id="PS50003">
    <property type="entry name" value="PH_DOMAIN"/>
    <property type="match status" value="1"/>
</dbReference>
<keyword evidence="11" id="KW-1185">Reference proteome</keyword>
<dbReference type="SUPFAM" id="SSF50729">
    <property type="entry name" value="PH domain-like"/>
    <property type="match status" value="1"/>
</dbReference>
<keyword evidence="4" id="KW-0040">ANK repeat</keyword>
<dbReference type="GO" id="GO:0008289">
    <property type="term" value="F:lipid binding"/>
    <property type="evidence" value="ECO:0007669"/>
    <property type="project" value="UniProtKB-KW"/>
</dbReference>
<name>A0ABD0KF55_9CAEN</name>
<evidence type="ECO:0000313" key="10">
    <source>
        <dbReference type="EMBL" id="KAK7485627.1"/>
    </source>
</evidence>
<evidence type="ECO:0000256" key="6">
    <source>
        <dbReference type="RuleBase" id="RU003845"/>
    </source>
</evidence>
<dbReference type="EMBL" id="JACVVK020000191">
    <property type="protein sequence ID" value="KAK7485627.1"/>
    <property type="molecule type" value="Genomic_DNA"/>
</dbReference>
<dbReference type="InterPro" id="IPR002110">
    <property type="entry name" value="Ankyrin_rpt"/>
</dbReference>
<dbReference type="InterPro" id="IPR001849">
    <property type="entry name" value="PH_domain"/>
</dbReference>
<dbReference type="PROSITE" id="PS01013">
    <property type="entry name" value="OSBP"/>
    <property type="match status" value="1"/>
</dbReference>
<dbReference type="Gene3D" id="2.40.160.120">
    <property type="match status" value="1"/>
</dbReference>
<dbReference type="SMART" id="SM00233">
    <property type="entry name" value="PH"/>
    <property type="match status" value="1"/>
</dbReference>
<evidence type="ECO:0000256" key="7">
    <source>
        <dbReference type="SAM" id="Coils"/>
    </source>
</evidence>
<reference evidence="10 11" key="1">
    <citation type="journal article" date="2023" name="Sci. Data">
        <title>Genome assembly of the Korean intertidal mud-creeper Batillaria attramentaria.</title>
        <authorList>
            <person name="Patra A.K."/>
            <person name="Ho P.T."/>
            <person name="Jun S."/>
            <person name="Lee S.J."/>
            <person name="Kim Y."/>
            <person name="Won Y.J."/>
        </authorList>
    </citation>
    <scope>NUCLEOTIDE SEQUENCE [LARGE SCALE GENOMIC DNA]</scope>
    <source>
        <strain evidence="10">Wonlab-2016</strain>
    </source>
</reference>
<dbReference type="FunFam" id="2.40.160.120:FF:000005">
    <property type="entry name" value="Oxysterol-binding protein"/>
    <property type="match status" value="1"/>
</dbReference>
<sequence length="989" mass="111420">MADQPSEDTSNPDSINFQQEFASPEDELLYYARNGFASDVKNLLECCKDKNIRLDVNCKGSKKSNRGWAPLHLAAYFGHAKVVSVLLEAGADVNVINSTGDTPLHRAAYTGREDVVGLLLEHGADITAVNSEGHRSKDMTRHKHIVKMLEAAASHEALQLQDRLLNAAASGDMDVLQSVLASPAAPSILSKDQFGNTALHHAALREHAEVAVYLLQNGISPEVKNNKGQTPCDLARSPQMRQVLGVQPIKSLKLHPQRFEGPLLKKTRIMGYKNVWVVLERGVLSYFSTRGDASTGSKRKGMKYLDEAKLWVSEAAPLDIKIYFSDGVVHTLALEPGPDCQIHRQKWQNALSEHIAYSTHYTHQGEQLNDDEEEMVPLGSMQDALQTAQAHQKILEKQVQMLKNTVDTLEHFILRSSSNTNATNSNHKSHLSAQEHDYMRSIHVQASELLKSSRDMCGSLSHCMMLFNQQEEVRQIQLKEQTEKCRVLQESLHALASEHHELERSLQRRPSMRTLQDEDEFYDCDDDSYGSPIPERFADALSQDITFDGPEGPDTIVTSDGQKIRTLLPVPMFSRADFSVWSILKQCIGKELSKITMPVIFNEPLSFLQRITEYLEYALLLKKAANTDDPLLRMQYVAAFAVSAVSSNWERIGKPFNPLLGETYEFDRKDMGFWLLSEQVSHHPPVSAFHVEGDDYTLHGSVLPKLRFWGKSVEITPKGTITLTLTKYNETYTWQNVNCCVHNVIIGKLWVEHAGTMEILCHSSKLKTVLNFKQCGWFGKELNKVEGFIYSPQKKKLKALYGSWVLALFAADMDEYEQCTKPSSRGPTPSNSFTKSNPPDAPSGSSGEDVDDALPTTQFGAYDLDIPSQVCLWRATPRPPHSSKYFSFTTFAMSLNQILEGQAYKLPPTDSRLRPDIRLLEEGNIDGAAEEKNRLEDKQRAARKDRKKAKDEWSPVWFTQVINPHTGSEDWLYTGRYFDRNWSVCPDIF</sequence>
<proteinExistence type="inferred from homology"/>
<feature type="repeat" description="ANK" evidence="4">
    <location>
        <begin position="66"/>
        <end position="98"/>
    </location>
</feature>
<dbReference type="InterPro" id="IPR037239">
    <property type="entry name" value="OSBP_sf"/>
</dbReference>
<dbReference type="SMART" id="SM00248">
    <property type="entry name" value="ANK"/>
    <property type="match status" value="3"/>
</dbReference>
<feature type="domain" description="PH" evidence="9">
    <location>
        <begin position="256"/>
        <end position="356"/>
    </location>
</feature>
<dbReference type="SUPFAM" id="SSF144000">
    <property type="entry name" value="Oxysterol-binding protein-like"/>
    <property type="match status" value="1"/>
</dbReference>
<dbReference type="FunFam" id="3.30.70.3490:FF:000015">
    <property type="entry name" value="Oxysterol-binding protein"/>
    <property type="match status" value="1"/>
</dbReference>
<evidence type="ECO:0000256" key="4">
    <source>
        <dbReference type="PROSITE-ProRule" id="PRU00023"/>
    </source>
</evidence>
<dbReference type="PROSITE" id="PS50297">
    <property type="entry name" value="ANK_REP_REGION"/>
    <property type="match status" value="3"/>
</dbReference>
<gene>
    <name evidence="10" type="ORF">BaRGS_00023076</name>
</gene>
<protein>
    <recommendedName>
        <fullName evidence="6">Oxysterol-binding protein</fullName>
    </recommendedName>
</protein>
<accession>A0ABD0KF55</accession>
<evidence type="ECO:0000256" key="8">
    <source>
        <dbReference type="SAM" id="MobiDB-lite"/>
    </source>
</evidence>
<keyword evidence="2 6" id="KW-0445">Lipid transport</keyword>
<evidence type="ECO:0000256" key="5">
    <source>
        <dbReference type="RuleBase" id="RU003844"/>
    </source>
</evidence>
<dbReference type="InterPro" id="IPR011993">
    <property type="entry name" value="PH-like_dom_sf"/>
</dbReference>
<dbReference type="AlphaFoldDB" id="A0ABD0KF55"/>
<feature type="compositionally biased region" description="Polar residues" evidence="8">
    <location>
        <begin position="820"/>
        <end position="837"/>
    </location>
</feature>
<evidence type="ECO:0000256" key="2">
    <source>
        <dbReference type="ARBA" id="ARBA00023055"/>
    </source>
</evidence>
<evidence type="ECO:0000259" key="9">
    <source>
        <dbReference type="PROSITE" id="PS50003"/>
    </source>
</evidence>
<evidence type="ECO:0000313" key="11">
    <source>
        <dbReference type="Proteomes" id="UP001519460"/>
    </source>
</evidence>
<dbReference type="Proteomes" id="UP001519460">
    <property type="component" value="Unassembled WGS sequence"/>
</dbReference>
<keyword evidence="7" id="KW-0175">Coiled coil</keyword>
<feature type="repeat" description="ANK" evidence="4">
    <location>
        <begin position="99"/>
        <end position="131"/>
    </location>
</feature>